<dbReference type="EMBL" id="BT070005">
    <property type="protein sequence ID" value="ACN36902.1"/>
    <property type="molecule type" value="mRNA"/>
</dbReference>
<dbReference type="AlphaFoldDB" id="C0PNY6"/>
<protein>
    <submittedName>
        <fullName evidence="1">Uncharacterized protein</fullName>
    </submittedName>
</protein>
<evidence type="ECO:0000313" key="1">
    <source>
        <dbReference type="EMBL" id="ACN36902.1"/>
    </source>
</evidence>
<organism evidence="1">
    <name type="scientific">Zea mays</name>
    <name type="common">Maize</name>
    <dbReference type="NCBI Taxonomy" id="4577"/>
    <lineage>
        <taxon>Eukaryota</taxon>
        <taxon>Viridiplantae</taxon>
        <taxon>Streptophyta</taxon>
        <taxon>Embryophyta</taxon>
        <taxon>Tracheophyta</taxon>
        <taxon>Spermatophyta</taxon>
        <taxon>Magnoliopsida</taxon>
        <taxon>Liliopsida</taxon>
        <taxon>Poales</taxon>
        <taxon>Poaceae</taxon>
        <taxon>PACMAD clade</taxon>
        <taxon>Panicoideae</taxon>
        <taxon>Andropogonodae</taxon>
        <taxon>Andropogoneae</taxon>
        <taxon>Tripsacinae</taxon>
        <taxon>Zea</taxon>
    </lineage>
</organism>
<sequence>MEEGYEYTGGSIAVVCSYRVDCACGIRASGRPAGQEQAMLAAGWLAVSVVRRPRWGEREMRRRATVAGFGWRHGNGVALLIKPRCRNRRQSRPACGEMPLPGPQQIRPVLHPTWLQRAKQTQARAGAGAGLTTRRCVPRALPSRSPLCLSHILYSPSVRPTRRRVYIGYLAVHGLFPLRCVPNSVMFPKPSSK</sequence>
<dbReference type="RefSeq" id="XP_020396786.1">
    <property type="nucleotide sequence ID" value="XM_020541197.3"/>
</dbReference>
<accession>C0PNY6</accession>
<reference evidence="1" key="1">
    <citation type="journal article" date="2009" name="PLoS Genet.">
        <title>Sequencing, mapping, and analysis of 27,455 maize full-length cDNAs.</title>
        <authorList>
            <person name="Soderlund C."/>
            <person name="Descour A."/>
            <person name="Kudrna D."/>
            <person name="Bomhoff M."/>
            <person name="Boyd L."/>
            <person name="Currie J."/>
            <person name="Angelova A."/>
            <person name="Collura K."/>
            <person name="Wissotski M."/>
            <person name="Ashley E."/>
            <person name="Morrow D."/>
            <person name="Fernandes J."/>
            <person name="Walbot V."/>
            <person name="Yu Y."/>
        </authorList>
    </citation>
    <scope>NUCLEOTIDE SEQUENCE</scope>
    <source>
        <strain evidence="1">B73</strain>
    </source>
</reference>
<proteinExistence type="evidence at transcript level"/>
<dbReference type="GeneID" id="100384388"/>
<name>C0PNY6_MAIZE</name>
<dbReference type="KEGG" id="zma:100384388"/>